<organism evidence="1">
    <name type="scientific">Gonium pectorale</name>
    <name type="common">Green alga</name>
    <dbReference type="NCBI Taxonomy" id="33097"/>
    <lineage>
        <taxon>Eukaryota</taxon>
        <taxon>Viridiplantae</taxon>
        <taxon>Chlorophyta</taxon>
        <taxon>core chlorophytes</taxon>
        <taxon>Chlorophyceae</taxon>
        <taxon>CS clade</taxon>
        <taxon>Chlamydomonadales</taxon>
        <taxon>Volvocaceae</taxon>
        <taxon>Gonium</taxon>
    </lineage>
</organism>
<proteinExistence type="predicted"/>
<dbReference type="AlphaFoldDB" id="M1VMD3"/>
<keyword evidence="1" id="KW-0255">Endonuclease</keyword>
<dbReference type="EMBL" id="AP012494">
    <property type="protein sequence ID" value="BAM85942.1"/>
    <property type="molecule type" value="Genomic_DNA"/>
</dbReference>
<keyword evidence="1" id="KW-0378">Hydrolase</keyword>
<accession>M1VMD3</accession>
<dbReference type="GeneID" id="14678316"/>
<dbReference type="GO" id="GO:0004519">
    <property type="term" value="F:endonuclease activity"/>
    <property type="evidence" value="ECO:0007669"/>
    <property type="project" value="UniProtKB-KW"/>
</dbReference>
<keyword evidence="1" id="KW-0150">Chloroplast</keyword>
<keyword evidence="1" id="KW-0934">Plastid</keyword>
<reference evidence="1" key="1">
    <citation type="journal article" date="2013" name="PLoS ONE">
        <title>Mitochondrial and Plastid Genomes of the Colonial Green Alga Gonium pectorale Give Insights into the Origins of Organelle DNA Architecture within the Volvocales.</title>
        <authorList>
            <person name="Hamaji T."/>
            <person name="Smith D.R."/>
            <person name="Noguchi H."/>
            <person name="Toyoda A."/>
            <person name="Suzuki M."/>
            <person name="Kawai-Toyooka H."/>
            <person name="Fujiyama A."/>
            <person name="Nishi I."/>
            <person name="Marriage T."/>
            <person name="Olson B.J.S.C."/>
            <person name="Nozaki H."/>
        </authorList>
    </citation>
    <scope>NUCLEOTIDE SEQUENCE</scope>
    <source>
        <strain evidence="1">K3-F3-4</strain>
    </source>
</reference>
<name>M1VMD3_GONPE</name>
<evidence type="ECO:0000313" key="1">
    <source>
        <dbReference type="EMBL" id="BAM85942.1"/>
    </source>
</evidence>
<dbReference type="RefSeq" id="YP_007507255.1">
    <property type="nucleotide sequence ID" value="NC_020438.1"/>
</dbReference>
<sequence length="236" mass="27253">MASNKKTQNSQILNKKIFYTYRLTCIDDTYKNNNTEIYYMGYRSTKTLPVLDDYYSSSKTVKNLIASVSKTKFKKKILGLYANQTEAIENEVVYHKKLKVNCNLKFLNKACQTNTKFYYDNTGRIPTTESNLKRSARLLGRIKMTPEGKARVASYQKNQRERTVEELNQLSKAATERNNQTATCPHCGRVGQYLAMLRWHFDRCPKAPNPSAEGIADREKVRQNAIKRNKKPKNAI</sequence>
<geneLocation type="chloroplast" evidence="1"/>
<keyword evidence="1" id="KW-0540">Nuclease</keyword>
<protein>
    <submittedName>
        <fullName evidence="1">GIY-YIG endonuclease</fullName>
    </submittedName>
</protein>